<protein>
    <recommendedName>
        <fullName evidence="1">Methyltransferase domain-containing protein</fullName>
    </recommendedName>
</protein>
<dbReference type="Gene3D" id="3.40.50.150">
    <property type="entry name" value="Vaccinia Virus protein VP39"/>
    <property type="match status" value="1"/>
</dbReference>
<dbReference type="InterPro" id="IPR041698">
    <property type="entry name" value="Methyltransf_25"/>
</dbReference>
<dbReference type="Pfam" id="PF13649">
    <property type="entry name" value="Methyltransf_25"/>
    <property type="match status" value="1"/>
</dbReference>
<dbReference type="CDD" id="cd02440">
    <property type="entry name" value="AdoMet_MTases"/>
    <property type="match status" value="1"/>
</dbReference>
<evidence type="ECO:0000313" key="3">
    <source>
        <dbReference type="Proteomes" id="UP000177982"/>
    </source>
</evidence>
<name>A0A1G2L5A3_9BACT</name>
<accession>A0A1G2L5A3</accession>
<feature type="domain" description="Methyltransferase" evidence="1">
    <location>
        <begin position="42"/>
        <end position="141"/>
    </location>
</feature>
<gene>
    <name evidence="2" type="ORF">A2934_00600</name>
</gene>
<reference evidence="2 3" key="1">
    <citation type="journal article" date="2016" name="Nat. Commun.">
        <title>Thousands of microbial genomes shed light on interconnected biogeochemical processes in an aquifer system.</title>
        <authorList>
            <person name="Anantharaman K."/>
            <person name="Brown C.T."/>
            <person name="Hug L.A."/>
            <person name="Sharon I."/>
            <person name="Castelle C.J."/>
            <person name="Probst A.J."/>
            <person name="Thomas B.C."/>
            <person name="Singh A."/>
            <person name="Wilkins M.J."/>
            <person name="Karaoz U."/>
            <person name="Brodie E.L."/>
            <person name="Williams K.H."/>
            <person name="Hubbard S.S."/>
            <person name="Banfield J.F."/>
        </authorList>
    </citation>
    <scope>NUCLEOTIDE SEQUENCE [LARGE SCALE GENOMIC DNA]</scope>
</reference>
<dbReference type="AlphaFoldDB" id="A0A1G2L5A3"/>
<dbReference type="InterPro" id="IPR029063">
    <property type="entry name" value="SAM-dependent_MTases_sf"/>
</dbReference>
<comment type="caution">
    <text evidence="2">The sequence shown here is derived from an EMBL/GenBank/DDBJ whole genome shotgun (WGS) entry which is preliminary data.</text>
</comment>
<dbReference type="Proteomes" id="UP000177982">
    <property type="component" value="Unassembled WGS sequence"/>
</dbReference>
<evidence type="ECO:0000259" key="1">
    <source>
        <dbReference type="Pfam" id="PF13649"/>
    </source>
</evidence>
<dbReference type="SUPFAM" id="SSF53335">
    <property type="entry name" value="S-adenosyl-L-methionine-dependent methyltransferases"/>
    <property type="match status" value="1"/>
</dbReference>
<sequence length="194" mass="22026">MPIYSREEAEITKGYLGPSVKSLREGEIQYILSLARKTGGPILELACGAGRVMMELAENGFTVFGIDASSPMIEMGREAALKLSSDVQKRITFILGDMRAFAFSKKFPLIIIPHHSFWYNLDYDGAEQCVRCTTDTLDKNGVFLIDTPNIYNNKMQWWNNVALKYNFSFTTEEYSSGPLRFHHPHNTMLVGKRK</sequence>
<proteinExistence type="predicted"/>
<evidence type="ECO:0000313" key="2">
    <source>
        <dbReference type="EMBL" id="OHA06846.1"/>
    </source>
</evidence>
<organism evidence="2 3">
    <name type="scientific">Candidatus Sungbacteria bacterium RIFCSPLOWO2_01_FULL_47_10</name>
    <dbReference type="NCBI Taxonomy" id="1802276"/>
    <lineage>
        <taxon>Bacteria</taxon>
        <taxon>Candidatus Sungiibacteriota</taxon>
    </lineage>
</organism>
<dbReference type="EMBL" id="MHQO01000022">
    <property type="protein sequence ID" value="OHA06846.1"/>
    <property type="molecule type" value="Genomic_DNA"/>
</dbReference>